<evidence type="ECO:0000256" key="1">
    <source>
        <dbReference type="ARBA" id="ARBA00004389"/>
    </source>
</evidence>
<evidence type="ECO:0000256" key="6">
    <source>
        <dbReference type="ARBA" id="ARBA00022714"/>
    </source>
</evidence>
<keyword evidence="6" id="KW-0001">2Fe-2S</keyword>
<evidence type="ECO:0000256" key="17">
    <source>
        <dbReference type="ARBA" id="ARBA00034078"/>
    </source>
</evidence>
<dbReference type="Proteomes" id="UP000515129">
    <property type="component" value="Chromosome 39"/>
</dbReference>
<dbReference type="GO" id="GO:0051537">
    <property type="term" value="F:2 iron, 2 sulfur cluster binding"/>
    <property type="evidence" value="ECO:0007669"/>
    <property type="project" value="UniProtKB-KW"/>
</dbReference>
<gene>
    <name evidence="20" type="primary">LOC113057690</name>
</gene>
<evidence type="ECO:0000256" key="9">
    <source>
        <dbReference type="ARBA" id="ARBA00022824"/>
    </source>
</evidence>
<dbReference type="GO" id="GO:0005741">
    <property type="term" value="C:mitochondrial outer membrane"/>
    <property type="evidence" value="ECO:0007669"/>
    <property type="project" value="UniProtKB-SubCell"/>
</dbReference>
<evidence type="ECO:0000256" key="5">
    <source>
        <dbReference type="ARBA" id="ARBA00022692"/>
    </source>
</evidence>
<keyword evidence="11" id="KW-0408">Iron</keyword>
<feature type="domain" description="Iron-binding zinc finger CDGSH type" evidence="18">
    <location>
        <begin position="58"/>
        <end position="96"/>
    </location>
</feature>
<evidence type="ECO:0000256" key="10">
    <source>
        <dbReference type="ARBA" id="ARBA00022989"/>
    </source>
</evidence>
<dbReference type="FunFam" id="3.40.5.90:FF:000001">
    <property type="entry name" value="CDGSH iron-sulfur domain-containing protein 1"/>
    <property type="match status" value="1"/>
</dbReference>
<sequence>MASQVPGFSALTKPGIIPGFKVSKAAVALSTYLLTRYFSSQSSPKSRVNMTINKDSPKVVHSFDMEDIGNKAVYCRCWRSKKFPYCDGAHTKHNEETGDNVGPLIIKKKTP</sequence>
<evidence type="ECO:0000256" key="2">
    <source>
        <dbReference type="ARBA" id="ARBA00004572"/>
    </source>
</evidence>
<comment type="function">
    <text evidence="16">Regulator of autophagy that contributes to antagonize becn1-mediated cellular autophagy at the endoplasmic reticulum. Participates in the interaction of bcl2 with becn1 and is required for bcl2-mediated depression of endoplasmic reticulum Ca(2+) stores during autophagy.</text>
</comment>
<evidence type="ECO:0000256" key="13">
    <source>
        <dbReference type="ARBA" id="ARBA00023014"/>
    </source>
</evidence>
<evidence type="ECO:0000256" key="4">
    <source>
        <dbReference type="ARBA" id="ARBA00011738"/>
    </source>
</evidence>
<comment type="subunit">
    <text evidence="4">Homodimer.</text>
</comment>
<evidence type="ECO:0000256" key="7">
    <source>
        <dbReference type="ARBA" id="ARBA00022723"/>
    </source>
</evidence>
<keyword evidence="9" id="KW-0256">Endoplasmic reticulum</keyword>
<keyword evidence="5" id="KW-0812">Transmembrane</keyword>
<dbReference type="InterPro" id="IPR042216">
    <property type="entry name" value="MitoNEET_CISD"/>
</dbReference>
<keyword evidence="19" id="KW-1185">Reference proteome</keyword>
<keyword evidence="8" id="KW-1000">Mitochondrion outer membrane</keyword>
<dbReference type="InterPro" id="IPR018967">
    <property type="entry name" value="FeS-contain_CDGSH-typ"/>
</dbReference>
<keyword evidence="12" id="KW-0072">Autophagy</keyword>
<keyword evidence="13" id="KW-0411">Iron-sulfur</keyword>
<evidence type="ECO:0000256" key="14">
    <source>
        <dbReference type="ARBA" id="ARBA00023128"/>
    </source>
</evidence>
<dbReference type="InterPro" id="IPR045131">
    <property type="entry name" value="CISD1/2"/>
</dbReference>
<evidence type="ECO:0000256" key="16">
    <source>
        <dbReference type="ARBA" id="ARBA00025195"/>
    </source>
</evidence>
<proteinExistence type="inferred from homology"/>
<name>A0A6P6LB42_CARAU</name>
<accession>A0A6P6LB42</accession>
<dbReference type="GeneID" id="113057690"/>
<evidence type="ECO:0000256" key="11">
    <source>
        <dbReference type="ARBA" id="ARBA00023004"/>
    </source>
</evidence>
<evidence type="ECO:0000313" key="20">
    <source>
        <dbReference type="RefSeq" id="XP_026080947.1"/>
    </source>
</evidence>
<dbReference type="SMART" id="SM00704">
    <property type="entry name" value="ZnF_CDGSH"/>
    <property type="match status" value="1"/>
</dbReference>
<keyword evidence="10" id="KW-1133">Transmembrane helix</keyword>
<evidence type="ECO:0000256" key="3">
    <source>
        <dbReference type="ARBA" id="ARBA00008624"/>
    </source>
</evidence>
<evidence type="ECO:0000256" key="12">
    <source>
        <dbReference type="ARBA" id="ARBA00023006"/>
    </source>
</evidence>
<comment type="subcellular location">
    <subcellularLocation>
        <location evidence="1">Endoplasmic reticulum membrane</location>
        <topology evidence="1">Single-pass membrane protein</topology>
    </subcellularLocation>
    <subcellularLocation>
        <location evidence="2">Mitochondrion outer membrane</location>
        <topology evidence="2">Single-pass membrane protein</topology>
    </subcellularLocation>
</comment>
<evidence type="ECO:0000313" key="19">
    <source>
        <dbReference type="Proteomes" id="UP000515129"/>
    </source>
</evidence>
<dbReference type="GO" id="GO:0046872">
    <property type="term" value="F:metal ion binding"/>
    <property type="evidence" value="ECO:0007669"/>
    <property type="project" value="UniProtKB-KW"/>
</dbReference>
<dbReference type="AlphaFoldDB" id="A0A6P6LB42"/>
<protein>
    <submittedName>
        <fullName evidence="20">CDGSH iron-sulfur domain-containing protein 1-like isoform X2</fullName>
    </submittedName>
</protein>
<keyword evidence="15" id="KW-0472">Membrane</keyword>
<dbReference type="Gene3D" id="3.40.5.90">
    <property type="entry name" value="CDGSH iron-sulfur domain, mitoNEET-type"/>
    <property type="match status" value="1"/>
</dbReference>
<dbReference type="Pfam" id="PF09360">
    <property type="entry name" value="zf-CDGSH"/>
    <property type="match status" value="1"/>
</dbReference>
<dbReference type="GO" id="GO:0010506">
    <property type="term" value="P:regulation of autophagy"/>
    <property type="evidence" value="ECO:0007669"/>
    <property type="project" value="InterPro"/>
</dbReference>
<dbReference type="GO" id="GO:0005789">
    <property type="term" value="C:endoplasmic reticulum membrane"/>
    <property type="evidence" value="ECO:0007669"/>
    <property type="project" value="UniProtKB-SubCell"/>
</dbReference>
<keyword evidence="14" id="KW-0496">Mitochondrion</keyword>
<evidence type="ECO:0000256" key="8">
    <source>
        <dbReference type="ARBA" id="ARBA00022787"/>
    </source>
</evidence>
<dbReference type="RefSeq" id="XP_026080947.1">
    <property type="nucleotide sequence ID" value="XM_026225162.1"/>
</dbReference>
<dbReference type="PANTHER" id="PTHR13680:SF34">
    <property type="entry name" value="CDGSH IRON-SULFUR DOMAIN-CONTAINING PROTEIN 1"/>
    <property type="match status" value="1"/>
</dbReference>
<comment type="cofactor">
    <cofactor evidence="17">
        <name>[2Fe-2S] cluster</name>
        <dbReference type="ChEBI" id="CHEBI:190135"/>
    </cofactor>
</comment>
<keyword evidence="7" id="KW-0479">Metal-binding</keyword>
<dbReference type="GO" id="GO:0006914">
    <property type="term" value="P:autophagy"/>
    <property type="evidence" value="ECO:0007669"/>
    <property type="project" value="UniProtKB-KW"/>
</dbReference>
<comment type="similarity">
    <text evidence="3">Belongs to the CISD protein family. CISD2 subfamily.</text>
</comment>
<evidence type="ECO:0000256" key="15">
    <source>
        <dbReference type="ARBA" id="ARBA00023136"/>
    </source>
</evidence>
<dbReference type="PANTHER" id="PTHR13680">
    <property type="entry name" value="CDGSH IRON-SULFUR DOMAIN-CONTAINING PROTEIN 1"/>
    <property type="match status" value="1"/>
</dbReference>
<reference evidence="20" key="1">
    <citation type="submission" date="2025-08" db="UniProtKB">
        <authorList>
            <consortium name="RefSeq"/>
        </authorList>
    </citation>
    <scope>IDENTIFICATION</scope>
    <source>
        <strain evidence="20">Wakin</strain>
        <tissue evidence="20">Muscle</tissue>
    </source>
</reference>
<evidence type="ECO:0000259" key="18">
    <source>
        <dbReference type="SMART" id="SM00704"/>
    </source>
</evidence>
<organism evidence="19 20">
    <name type="scientific">Carassius auratus</name>
    <name type="common">Goldfish</name>
    <dbReference type="NCBI Taxonomy" id="7957"/>
    <lineage>
        <taxon>Eukaryota</taxon>
        <taxon>Metazoa</taxon>
        <taxon>Chordata</taxon>
        <taxon>Craniata</taxon>
        <taxon>Vertebrata</taxon>
        <taxon>Euteleostomi</taxon>
        <taxon>Actinopterygii</taxon>
        <taxon>Neopterygii</taxon>
        <taxon>Teleostei</taxon>
        <taxon>Ostariophysi</taxon>
        <taxon>Cypriniformes</taxon>
        <taxon>Cyprinidae</taxon>
        <taxon>Cyprininae</taxon>
        <taxon>Carassius</taxon>
    </lineage>
</organism>